<dbReference type="Proteomes" id="UP000195402">
    <property type="component" value="Unassembled WGS sequence"/>
</dbReference>
<dbReference type="Gene3D" id="3.30.420.10">
    <property type="entry name" value="Ribonuclease H-like superfamily/Ribonuclease H"/>
    <property type="match status" value="1"/>
</dbReference>
<evidence type="ECO:0000313" key="2">
    <source>
        <dbReference type="EMBL" id="OVA09796.1"/>
    </source>
</evidence>
<dbReference type="InterPro" id="IPR036397">
    <property type="entry name" value="RNaseH_sf"/>
</dbReference>
<protein>
    <recommendedName>
        <fullName evidence="1">RNase H type-1 domain-containing protein</fullName>
    </recommendedName>
</protein>
<dbReference type="InterPro" id="IPR012337">
    <property type="entry name" value="RNaseH-like_sf"/>
</dbReference>
<accession>A0A200QH68</accession>
<dbReference type="PANTHER" id="PTHR47723:SF19">
    <property type="entry name" value="POLYNUCLEOTIDYL TRANSFERASE, RIBONUCLEASE H-LIKE SUPERFAMILY PROTEIN"/>
    <property type="match status" value="1"/>
</dbReference>
<keyword evidence="3" id="KW-1185">Reference proteome</keyword>
<dbReference type="OMA" id="IPWHISH"/>
<dbReference type="OrthoDB" id="10627156at2759"/>
<dbReference type="SUPFAM" id="SSF53098">
    <property type="entry name" value="Ribonuclease H-like"/>
    <property type="match status" value="1"/>
</dbReference>
<evidence type="ECO:0000259" key="1">
    <source>
        <dbReference type="Pfam" id="PF13456"/>
    </source>
</evidence>
<proteinExistence type="predicted"/>
<dbReference type="InterPro" id="IPR002156">
    <property type="entry name" value="RNaseH_domain"/>
</dbReference>
<dbReference type="GO" id="GO:0003676">
    <property type="term" value="F:nucleic acid binding"/>
    <property type="evidence" value="ECO:0007669"/>
    <property type="project" value="InterPro"/>
</dbReference>
<dbReference type="CDD" id="cd06222">
    <property type="entry name" value="RNase_H_like"/>
    <property type="match status" value="1"/>
</dbReference>
<dbReference type="EMBL" id="MVGT01002048">
    <property type="protein sequence ID" value="OVA09796.1"/>
    <property type="molecule type" value="Genomic_DNA"/>
</dbReference>
<evidence type="ECO:0000313" key="3">
    <source>
        <dbReference type="Proteomes" id="UP000195402"/>
    </source>
</evidence>
<dbReference type="InParanoid" id="A0A200QH68"/>
<comment type="caution">
    <text evidence="2">The sequence shown here is derived from an EMBL/GenBank/DDBJ whole genome shotgun (WGS) entry which is preliminary data.</text>
</comment>
<dbReference type="Pfam" id="PF13456">
    <property type="entry name" value="RVT_3"/>
    <property type="match status" value="1"/>
</dbReference>
<reference evidence="2 3" key="1">
    <citation type="journal article" date="2017" name="Mol. Plant">
        <title>The Genome of Medicinal Plant Macleaya cordata Provides New Insights into Benzylisoquinoline Alkaloids Metabolism.</title>
        <authorList>
            <person name="Liu X."/>
            <person name="Liu Y."/>
            <person name="Huang P."/>
            <person name="Ma Y."/>
            <person name="Qing Z."/>
            <person name="Tang Q."/>
            <person name="Cao H."/>
            <person name="Cheng P."/>
            <person name="Zheng Y."/>
            <person name="Yuan Z."/>
            <person name="Zhou Y."/>
            <person name="Liu J."/>
            <person name="Tang Z."/>
            <person name="Zhuo Y."/>
            <person name="Zhang Y."/>
            <person name="Yu L."/>
            <person name="Huang J."/>
            <person name="Yang P."/>
            <person name="Peng Q."/>
            <person name="Zhang J."/>
            <person name="Jiang W."/>
            <person name="Zhang Z."/>
            <person name="Lin K."/>
            <person name="Ro D.K."/>
            <person name="Chen X."/>
            <person name="Xiong X."/>
            <person name="Shang Y."/>
            <person name="Huang S."/>
            <person name="Zeng J."/>
        </authorList>
    </citation>
    <scope>NUCLEOTIDE SEQUENCE [LARGE SCALE GENOMIC DNA]</scope>
    <source>
        <strain evidence="3">cv. BLH2017</strain>
        <tissue evidence="2">Root</tissue>
    </source>
</reference>
<dbReference type="AlphaFoldDB" id="A0A200QH68"/>
<dbReference type="InterPro" id="IPR053151">
    <property type="entry name" value="RNase_H-like"/>
</dbReference>
<dbReference type="GO" id="GO:0004523">
    <property type="term" value="F:RNA-DNA hybrid ribonuclease activity"/>
    <property type="evidence" value="ECO:0007669"/>
    <property type="project" value="InterPro"/>
</dbReference>
<sequence>MSGHLLAAFHSFYGSGSNNLAESRALLDGLLLCHQLGIINFIVKVNSKLVADWFNRRGRIPWHISHWWLKIRDATENMHINLRHIYRELNAPADCMASLGSLSGSNRNFTSVFPSRLVGLARLDRLGMPYVRLG</sequence>
<gene>
    <name evidence="2" type="ORF">BVC80_1759g13</name>
</gene>
<dbReference type="InterPro" id="IPR044730">
    <property type="entry name" value="RNase_H-like_dom_plant"/>
</dbReference>
<feature type="domain" description="RNase H type-1" evidence="1">
    <location>
        <begin position="3"/>
        <end position="98"/>
    </location>
</feature>
<dbReference type="PANTHER" id="PTHR47723">
    <property type="entry name" value="OS05G0353850 PROTEIN"/>
    <property type="match status" value="1"/>
</dbReference>
<organism evidence="2 3">
    <name type="scientific">Macleaya cordata</name>
    <name type="common">Five-seeded plume-poppy</name>
    <name type="synonym">Bocconia cordata</name>
    <dbReference type="NCBI Taxonomy" id="56857"/>
    <lineage>
        <taxon>Eukaryota</taxon>
        <taxon>Viridiplantae</taxon>
        <taxon>Streptophyta</taxon>
        <taxon>Embryophyta</taxon>
        <taxon>Tracheophyta</taxon>
        <taxon>Spermatophyta</taxon>
        <taxon>Magnoliopsida</taxon>
        <taxon>Ranunculales</taxon>
        <taxon>Papaveraceae</taxon>
        <taxon>Papaveroideae</taxon>
        <taxon>Macleaya</taxon>
    </lineage>
</organism>
<name>A0A200QH68_MACCD</name>